<dbReference type="Gene3D" id="1.10.540.10">
    <property type="entry name" value="Acyl-CoA dehydrogenase/oxidase, N-terminal domain"/>
    <property type="match status" value="1"/>
</dbReference>
<dbReference type="Proteomes" id="UP000192707">
    <property type="component" value="Unassembled WGS sequence"/>
</dbReference>
<evidence type="ECO:0000256" key="1">
    <source>
        <dbReference type="ARBA" id="ARBA00001974"/>
    </source>
</evidence>
<evidence type="ECO:0000259" key="9">
    <source>
        <dbReference type="Pfam" id="PF02770"/>
    </source>
</evidence>
<dbReference type="Pfam" id="PF00441">
    <property type="entry name" value="Acyl-CoA_dh_1"/>
    <property type="match status" value="1"/>
</dbReference>
<dbReference type="PIRSF" id="PIRSF016578">
    <property type="entry name" value="HsaA"/>
    <property type="match status" value="1"/>
</dbReference>
<keyword evidence="3 7" id="KW-0285">Flavoprotein</keyword>
<comment type="similarity">
    <text evidence="2 7">Belongs to the acyl-CoA dehydrogenase family.</text>
</comment>
<dbReference type="SUPFAM" id="SSF47203">
    <property type="entry name" value="Acyl-CoA dehydrogenase C-terminal domain-like"/>
    <property type="match status" value="1"/>
</dbReference>
<reference evidence="11 12" key="1">
    <citation type="submission" date="2016-12" db="EMBL/GenBank/DDBJ databases">
        <title>The new phylogeny of genus Mycobacterium.</title>
        <authorList>
            <person name="Tortoli E."/>
            <person name="Trovato A."/>
            <person name="Cirillo D.M."/>
        </authorList>
    </citation>
    <scope>NUCLEOTIDE SEQUENCE [LARGE SCALE GENOMIC DNA]</scope>
    <source>
        <strain evidence="11 12">DSM 45069</strain>
    </source>
</reference>
<dbReference type="InterPro" id="IPR046373">
    <property type="entry name" value="Acyl-CoA_Oxase/DH_mid-dom_sf"/>
</dbReference>
<dbReference type="Pfam" id="PF02770">
    <property type="entry name" value="Acyl-CoA_dh_M"/>
    <property type="match status" value="1"/>
</dbReference>
<name>A0A1W9ZCE8_MYCAI</name>
<dbReference type="InterPro" id="IPR009100">
    <property type="entry name" value="AcylCoA_DH/oxidase_NM_dom_sf"/>
</dbReference>
<comment type="cofactor">
    <cofactor evidence="1 7">
        <name>FAD</name>
        <dbReference type="ChEBI" id="CHEBI:57692"/>
    </cofactor>
</comment>
<dbReference type="SUPFAM" id="SSF56645">
    <property type="entry name" value="Acyl-CoA dehydrogenase NM domain-like"/>
    <property type="match status" value="1"/>
</dbReference>
<organism evidence="11 12">
    <name type="scientific">Mycobacterium arosiense ATCC BAA-1401 = DSM 45069</name>
    <dbReference type="NCBI Taxonomy" id="1265311"/>
    <lineage>
        <taxon>Bacteria</taxon>
        <taxon>Bacillati</taxon>
        <taxon>Actinomycetota</taxon>
        <taxon>Actinomycetes</taxon>
        <taxon>Mycobacteriales</taxon>
        <taxon>Mycobacteriaceae</taxon>
        <taxon>Mycobacterium</taxon>
        <taxon>Mycobacterium avium complex (MAC)</taxon>
    </lineage>
</organism>
<evidence type="ECO:0000256" key="3">
    <source>
        <dbReference type="ARBA" id="ARBA00022630"/>
    </source>
</evidence>
<comment type="catalytic activity">
    <reaction evidence="6">
        <text>a 2,3-saturated acyl-CoA + A = a 2,3-dehydroacyl-CoA + AH2</text>
        <dbReference type="Rhea" id="RHEA:48608"/>
        <dbReference type="ChEBI" id="CHEBI:13193"/>
        <dbReference type="ChEBI" id="CHEBI:17499"/>
        <dbReference type="ChEBI" id="CHEBI:60015"/>
        <dbReference type="ChEBI" id="CHEBI:65111"/>
    </reaction>
</comment>
<evidence type="ECO:0000256" key="4">
    <source>
        <dbReference type="ARBA" id="ARBA00022827"/>
    </source>
</evidence>
<evidence type="ECO:0000313" key="12">
    <source>
        <dbReference type="Proteomes" id="UP000192707"/>
    </source>
</evidence>
<dbReference type="InterPro" id="IPR009075">
    <property type="entry name" value="AcylCo_DH/oxidase_C"/>
</dbReference>
<dbReference type="InterPro" id="IPR036250">
    <property type="entry name" value="AcylCo_DH-like_C"/>
</dbReference>
<feature type="domain" description="Acyl-CoA dehydrogenase/oxidase N-terminal" evidence="10">
    <location>
        <begin position="3"/>
        <end position="113"/>
    </location>
</feature>
<feature type="domain" description="Acyl-CoA oxidase/dehydrogenase middle" evidence="9">
    <location>
        <begin position="117"/>
        <end position="218"/>
    </location>
</feature>
<proteinExistence type="inferred from homology"/>
<dbReference type="PANTHER" id="PTHR43884:SF12">
    <property type="entry name" value="ISOVALERYL-COA DEHYDROGENASE, MITOCHONDRIAL-RELATED"/>
    <property type="match status" value="1"/>
</dbReference>
<dbReference type="FunFam" id="1.20.140.10:FF:000001">
    <property type="entry name" value="Acyl-CoA dehydrogenase"/>
    <property type="match status" value="1"/>
</dbReference>
<evidence type="ECO:0000259" key="10">
    <source>
        <dbReference type="Pfam" id="PF02771"/>
    </source>
</evidence>
<gene>
    <name evidence="11" type="ORF">BST14_18600</name>
</gene>
<sequence length="379" mass="40686">MDDETRAVADLAREFFTSHVAPQSQQAVRDGRPDRKLYQQAGEMGLLCMSIPEQYGGGGGTFAHDFALLTEQTLAGDSTLHLGVHSVIVPHYILTYGSEAQKKRYLPRFASGEWISAIAMTEPGAGSDLQAMSTKAVPVDGGYAISGTKCFISNGLNADVVVVAAKTDPDARGAGISLFVADVSERSATTPAPGFDRGASLNKIGQKGQDTAELYFDNFVVGTDAMLGHPGEGFKQLKTQLAIERVLLGVSAVAAMERAVTLATEYAKQRRIFGASLFDLQNTRFELAECATIARVARTFIDSCITALLDGSVDAATAAMAKYWLADRQCEVVDRCLQLFGGYGYSTEYPIAQMYADARIAKIYAGANEVMKELIARTL</sequence>
<dbReference type="FunFam" id="2.40.110.10:FF:000002">
    <property type="entry name" value="Acyl-CoA dehydrogenase fadE12"/>
    <property type="match status" value="1"/>
</dbReference>
<dbReference type="Pfam" id="PF02771">
    <property type="entry name" value="Acyl-CoA_dh_N"/>
    <property type="match status" value="1"/>
</dbReference>
<dbReference type="GO" id="GO:0003995">
    <property type="term" value="F:acyl-CoA dehydrogenase activity"/>
    <property type="evidence" value="ECO:0007669"/>
    <property type="project" value="InterPro"/>
</dbReference>
<dbReference type="InterPro" id="IPR006089">
    <property type="entry name" value="Acyl-CoA_DH_CS"/>
</dbReference>
<evidence type="ECO:0000313" key="11">
    <source>
        <dbReference type="EMBL" id="ORA11421.1"/>
    </source>
</evidence>
<keyword evidence="4 7" id="KW-0274">FAD</keyword>
<evidence type="ECO:0000256" key="7">
    <source>
        <dbReference type="RuleBase" id="RU362125"/>
    </source>
</evidence>
<protein>
    <submittedName>
        <fullName evidence="11">Acyl-CoA dehydrogenase</fullName>
    </submittedName>
</protein>
<evidence type="ECO:0000256" key="6">
    <source>
        <dbReference type="ARBA" id="ARBA00052546"/>
    </source>
</evidence>
<dbReference type="OrthoDB" id="8876745at2"/>
<dbReference type="RefSeq" id="WP_083065842.1">
    <property type="nucleotide sequence ID" value="NZ_MVHG01000053.1"/>
</dbReference>
<keyword evidence="12" id="KW-1185">Reference proteome</keyword>
<comment type="caution">
    <text evidence="11">The sequence shown here is derived from an EMBL/GenBank/DDBJ whole genome shotgun (WGS) entry which is preliminary data.</text>
</comment>
<dbReference type="PANTHER" id="PTHR43884">
    <property type="entry name" value="ACYL-COA DEHYDROGENASE"/>
    <property type="match status" value="1"/>
</dbReference>
<evidence type="ECO:0000256" key="2">
    <source>
        <dbReference type="ARBA" id="ARBA00009347"/>
    </source>
</evidence>
<dbReference type="InterPro" id="IPR006091">
    <property type="entry name" value="Acyl-CoA_Oxase/DH_mid-dom"/>
</dbReference>
<feature type="domain" description="Acyl-CoA dehydrogenase/oxidase C-terminal" evidence="8">
    <location>
        <begin position="231"/>
        <end position="378"/>
    </location>
</feature>
<dbReference type="Gene3D" id="1.20.140.10">
    <property type="entry name" value="Butyryl-CoA Dehydrogenase, subunit A, domain 3"/>
    <property type="match status" value="1"/>
</dbReference>
<evidence type="ECO:0000259" key="8">
    <source>
        <dbReference type="Pfam" id="PF00441"/>
    </source>
</evidence>
<dbReference type="Gene3D" id="2.40.110.10">
    <property type="entry name" value="Butyryl-CoA Dehydrogenase, subunit A, domain 2"/>
    <property type="match status" value="1"/>
</dbReference>
<keyword evidence="5 7" id="KW-0560">Oxidoreductase</keyword>
<dbReference type="PROSITE" id="PS00072">
    <property type="entry name" value="ACYL_COA_DH_1"/>
    <property type="match status" value="1"/>
</dbReference>
<dbReference type="GO" id="GO:0050660">
    <property type="term" value="F:flavin adenine dinucleotide binding"/>
    <property type="evidence" value="ECO:0007669"/>
    <property type="project" value="InterPro"/>
</dbReference>
<dbReference type="InterPro" id="IPR013786">
    <property type="entry name" value="AcylCoA_DH/ox_N"/>
</dbReference>
<accession>A0A1W9ZCE8</accession>
<evidence type="ECO:0000256" key="5">
    <source>
        <dbReference type="ARBA" id="ARBA00023002"/>
    </source>
</evidence>
<dbReference type="AlphaFoldDB" id="A0A1W9ZCE8"/>
<dbReference type="EMBL" id="MVHG01000053">
    <property type="protein sequence ID" value="ORA11421.1"/>
    <property type="molecule type" value="Genomic_DNA"/>
</dbReference>
<dbReference type="InterPro" id="IPR037069">
    <property type="entry name" value="AcylCoA_DH/ox_N_sf"/>
</dbReference>